<evidence type="ECO:0000313" key="3">
    <source>
        <dbReference type="EMBL" id="PNI25429.1"/>
    </source>
</evidence>
<keyword evidence="2" id="KW-0732">Signal</keyword>
<comment type="caution">
    <text evidence="3">The sequence shown here is derived from an EMBL/GenBank/DDBJ whole genome shotgun (WGS) entry which is preliminary data.</text>
</comment>
<organism evidence="3 4">
    <name type="scientific">Pan troglodytes</name>
    <name type="common">Chimpanzee</name>
    <dbReference type="NCBI Taxonomy" id="9598"/>
    <lineage>
        <taxon>Eukaryota</taxon>
        <taxon>Metazoa</taxon>
        <taxon>Chordata</taxon>
        <taxon>Craniata</taxon>
        <taxon>Vertebrata</taxon>
        <taxon>Euteleostomi</taxon>
        <taxon>Mammalia</taxon>
        <taxon>Eutheria</taxon>
        <taxon>Euarchontoglires</taxon>
        <taxon>Primates</taxon>
        <taxon>Haplorrhini</taxon>
        <taxon>Catarrhini</taxon>
        <taxon>Hominidae</taxon>
        <taxon>Pan</taxon>
    </lineage>
</organism>
<evidence type="ECO:0000256" key="2">
    <source>
        <dbReference type="SAM" id="SignalP"/>
    </source>
</evidence>
<dbReference type="AlphaFoldDB" id="A0A2J8JRN7"/>
<feature type="region of interest" description="Disordered" evidence="1">
    <location>
        <begin position="74"/>
        <end position="99"/>
    </location>
</feature>
<dbReference type="Proteomes" id="UP000236370">
    <property type="component" value="Unassembled WGS sequence"/>
</dbReference>
<dbReference type="EMBL" id="NBAG03000432">
    <property type="protein sequence ID" value="PNI25429.1"/>
    <property type="molecule type" value="Genomic_DNA"/>
</dbReference>
<name>A0A2J8JRN7_PANTR</name>
<evidence type="ECO:0000256" key="1">
    <source>
        <dbReference type="SAM" id="MobiDB-lite"/>
    </source>
</evidence>
<feature type="compositionally biased region" description="Basic residues" evidence="1">
    <location>
        <begin position="156"/>
        <end position="165"/>
    </location>
</feature>
<evidence type="ECO:0000313" key="4">
    <source>
        <dbReference type="Proteomes" id="UP000236370"/>
    </source>
</evidence>
<feature type="non-terminal residue" evidence="3">
    <location>
        <position position="165"/>
    </location>
</feature>
<reference evidence="3 4" key="1">
    <citation type="submission" date="2017-12" db="EMBL/GenBank/DDBJ databases">
        <title>High-resolution comparative analysis of great ape genomes.</title>
        <authorList>
            <person name="Pollen A."/>
            <person name="Hastie A."/>
            <person name="Hormozdiari F."/>
            <person name="Dougherty M."/>
            <person name="Liu R."/>
            <person name="Chaisson M."/>
            <person name="Hoppe E."/>
            <person name="Hill C."/>
            <person name="Pang A."/>
            <person name="Hillier L."/>
            <person name="Baker C."/>
            <person name="Armstrong J."/>
            <person name="Shendure J."/>
            <person name="Paten B."/>
            <person name="Wilson R."/>
            <person name="Chao H."/>
            <person name="Schneider V."/>
            <person name="Ventura M."/>
            <person name="Kronenberg Z."/>
            <person name="Murali S."/>
            <person name="Gordon D."/>
            <person name="Cantsilieris S."/>
            <person name="Munson K."/>
            <person name="Nelson B."/>
            <person name="Raja A."/>
            <person name="Underwood J."/>
            <person name="Diekhans M."/>
            <person name="Fiddes I."/>
            <person name="Haussler D."/>
            <person name="Eichler E."/>
        </authorList>
    </citation>
    <scope>NUCLEOTIDE SEQUENCE [LARGE SCALE GENOMIC DNA]</scope>
    <source>
        <strain evidence="3">Yerkes chimp pedigree #C0471</strain>
    </source>
</reference>
<feature type="signal peptide" evidence="2">
    <location>
        <begin position="1"/>
        <end position="21"/>
    </location>
</feature>
<feature type="region of interest" description="Disordered" evidence="1">
    <location>
        <begin position="132"/>
        <end position="165"/>
    </location>
</feature>
<feature type="chain" id="PRO_5014413141" evidence="2">
    <location>
        <begin position="22"/>
        <end position="165"/>
    </location>
</feature>
<sequence length="165" mass="17436">MAIGKFLLGSLLLLSLQLGQGWGPDARGVPVADGEFSSERVAKAGGTWLGKDFQGPSVTSQLSPALTLLTVSALPSHRHPPPPCPPAPSPVWSMPAVEPDPVRGRARPGLRLRGEGHLPLLRRQLPPWCPHPAWPGAGPAAGPGPSPRRALLPAHSLHRRGLPRR</sequence>
<accession>A0A2J8JRN7</accession>
<gene>
    <name evidence="3" type="ORF">CK820_G0045105</name>
</gene>
<protein>
    <submittedName>
        <fullName evidence="3">PSPN isoform 1</fullName>
    </submittedName>
</protein>
<proteinExistence type="predicted"/>